<sequence>MLLLSATLLPDNTSSPEAALAIGVPGNGSDIMPTLIAVIANSTPEDQATIMGCSYPGLPRRSLGLMAGLCISSIVVQNAAQDHLVGGWRASQG</sequence>
<protein>
    <submittedName>
        <fullName evidence="1">Uncharacterized protein</fullName>
    </submittedName>
</protein>
<keyword evidence="2" id="KW-1185">Reference proteome</keyword>
<reference evidence="1" key="1">
    <citation type="journal article" date="2023" name="Mol. Phylogenet. Evol.">
        <title>Genome-scale phylogeny and comparative genomics of the fungal order Sordariales.</title>
        <authorList>
            <person name="Hensen N."/>
            <person name="Bonometti L."/>
            <person name="Westerberg I."/>
            <person name="Brannstrom I.O."/>
            <person name="Guillou S."/>
            <person name="Cros-Aarteil S."/>
            <person name="Calhoun S."/>
            <person name="Haridas S."/>
            <person name="Kuo A."/>
            <person name="Mondo S."/>
            <person name="Pangilinan J."/>
            <person name="Riley R."/>
            <person name="LaButti K."/>
            <person name="Andreopoulos B."/>
            <person name="Lipzen A."/>
            <person name="Chen C."/>
            <person name="Yan M."/>
            <person name="Daum C."/>
            <person name="Ng V."/>
            <person name="Clum A."/>
            <person name="Steindorff A."/>
            <person name="Ohm R.A."/>
            <person name="Martin F."/>
            <person name="Silar P."/>
            <person name="Natvig D.O."/>
            <person name="Lalanne C."/>
            <person name="Gautier V."/>
            <person name="Ament-Velasquez S.L."/>
            <person name="Kruys A."/>
            <person name="Hutchinson M.I."/>
            <person name="Powell A.J."/>
            <person name="Barry K."/>
            <person name="Miller A.N."/>
            <person name="Grigoriev I.V."/>
            <person name="Debuchy R."/>
            <person name="Gladieux P."/>
            <person name="Hiltunen Thoren M."/>
            <person name="Johannesson H."/>
        </authorList>
    </citation>
    <scope>NUCLEOTIDE SEQUENCE</scope>
    <source>
        <strain evidence="1">CBS 532.94</strain>
    </source>
</reference>
<comment type="caution">
    <text evidence="1">The sequence shown here is derived from an EMBL/GenBank/DDBJ whole genome shotgun (WGS) entry which is preliminary data.</text>
</comment>
<proteinExistence type="predicted"/>
<evidence type="ECO:0000313" key="2">
    <source>
        <dbReference type="Proteomes" id="UP001303760"/>
    </source>
</evidence>
<name>A0AAN7C6X7_9PEZI</name>
<evidence type="ECO:0000313" key="1">
    <source>
        <dbReference type="EMBL" id="KAK4236556.1"/>
    </source>
</evidence>
<organism evidence="1 2">
    <name type="scientific">Achaetomium macrosporum</name>
    <dbReference type="NCBI Taxonomy" id="79813"/>
    <lineage>
        <taxon>Eukaryota</taxon>
        <taxon>Fungi</taxon>
        <taxon>Dikarya</taxon>
        <taxon>Ascomycota</taxon>
        <taxon>Pezizomycotina</taxon>
        <taxon>Sordariomycetes</taxon>
        <taxon>Sordariomycetidae</taxon>
        <taxon>Sordariales</taxon>
        <taxon>Chaetomiaceae</taxon>
        <taxon>Achaetomium</taxon>
    </lineage>
</organism>
<dbReference type="EMBL" id="MU860185">
    <property type="protein sequence ID" value="KAK4236556.1"/>
    <property type="molecule type" value="Genomic_DNA"/>
</dbReference>
<reference evidence="1" key="2">
    <citation type="submission" date="2023-05" db="EMBL/GenBank/DDBJ databases">
        <authorList>
            <consortium name="Lawrence Berkeley National Laboratory"/>
            <person name="Steindorff A."/>
            <person name="Hensen N."/>
            <person name="Bonometti L."/>
            <person name="Westerberg I."/>
            <person name="Brannstrom I.O."/>
            <person name="Guillou S."/>
            <person name="Cros-Aarteil S."/>
            <person name="Calhoun S."/>
            <person name="Haridas S."/>
            <person name="Kuo A."/>
            <person name="Mondo S."/>
            <person name="Pangilinan J."/>
            <person name="Riley R."/>
            <person name="Labutti K."/>
            <person name="Andreopoulos B."/>
            <person name="Lipzen A."/>
            <person name="Chen C."/>
            <person name="Yanf M."/>
            <person name="Daum C."/>
            <person name="Ng V."/>
            <person name="Clum A."/>
            <person name="Ohm R."/>
            <person name="Martin F."/>
            <person name="Silar P."/>
            <person name="Natvig D."/>
            <person name="Lalanne C."/>
            <person name="Gautier V."/>
            <person name="Ament-Velasquez S.L."/>
            <person name="Kruys A."/>
            <person name="Hutchinson M.I."/>
            <person name="Powell A.J."/>
            <person name="Barry K."/>
            <person name="Miller A.N."/>
            <person name="Grigoriev I.V."/>
            <person name="Debuchy R."/>
            <person name="Gladieux P."/>
            <person name="Thoren M.H."/>
            <person name="Johannesson H."/>
        </authorList>
    </citation>
    <scope>NUCLEOTIDE SEQUENCE</scope>
    <source>
        <strain evidence="1">CBS 532.94</strain>
    </source>
</reference>
<dbReference type="Proteomes" id="UP001303760">
    <property type="component" value="Unassembled WGS sequence"/>
</dbReference>
<gene>
    <name evidence="1" type="ORF">C8A03DRAFT_35525</name>
</gene>
<accession>A0AAN7C6X7</accession>
<dbReference type="AlphaFoldDB" id="A0AAN7C6X7"/>